<sequence length="113" mass="13034">MSNLVLLFVVDVFLPVSMLVICNVLMLKPIYSPLHCAKMDPVDRNKTVAHFIGRTGEKKLLRSLETIYFSNQRLTFSIHEVFLNIRIFRLKKEKMAPLLIESRVLSNGIVTKM</sequence>
<accession>A0ABR4ZX75</accession>
<keyword evidence="3" id="KW-1185">Reference proteome</keyword>
<dbReference type="EMBL" id="JQNX01000005">
    <property type="protein sequence ID" value="KIE58298.1"/>
    <property type="molecule type" value="Genomic_DNA"/>
</dbReference>
<evidence type="ECO:0000256" key="1">
    <source>
        <dbReference type="SAM" id="Phobius"/>
    </source>
</evidence>
<evidence type="ECO:0000313" key="2">
    <source>
        <dbReference type="EMBL" id="KIE58298.1"/>
    </source>
</evidence>
<keyword evidence="1" id="KW-1133">Transmembrane helix</keyword>
<comment type="caution">
    <text evidence="2">The sequence shown here is derived from an EMBL/GenBank/DDBJ whole genome shotgun (WGS) entry which is preliminary data.</text>
</comment>
<feature type="transmembrane region" description="Helical" evidence="1">
    <location>
        <begin position="6"/>
        <end position="27"/>
    </location>
</feature>
<dbReference type="Proteomes" id="UP000031594">
    <property type="component" value="Unassembled WGS sequence"/>
</dbReference>
<organism evidence="2 3">
    <name type="scientific">Methylacidiphilum kamchatkense Kam1</name>
    <dbReference type="NCBI Taxonomy" id="1202785"/>
    <lineage>
        <taxon>Bacteria</taxon>
        <taxon>Pseudomonadati</taxon>
        <taxon>Verrucomicrobiota</taxon>
        <taxon>Methylacidiphilae</taxon>
        <taxon>Methylacidiphilales</taxon>
        <taxon>Methylacidiphilaceae</taxon>
        <taxon>Methylacidiphilum (ex Ratnadevi et al. 2023)</taxon>
    </lineage>
</organism>
<proteinExistence type="predicted"/>
<keyword evidence="1" id="KW-0812">Transmembrane</keyword>
<keyword evidence="1" id="KW-0472">Membrane</keyword>
<gene>
    <name evidence="2" type="ORF">A946_07295</name>
</gene>
<name>A0ABR4ZX75_9BACT</name>
<protein>
    <submittedName>
        <fullName evidence="2">Uncharacterized protein</fullName>
    </submittedName>
</protein>
<reference evidence="2 3" key="1">
    <citation type="submission" date="2014-08" db="EMBL/GenBank/DDBJ databases">
        <title>Methylacidiphilum kamchatkense strain Kam1 draft genome sequence.</title>
        <authorList>
            <person name="Birkeland N.-K."/>
            <person name="Erikstad H.A."/>
        </authorList>
    </citation>
    <scope>NUCLEOTIDE SEQUENCE [LARGE SCALE GENOMIC DNA]</scope>
    <source>
        <strain evidence="2 3">Kam1</strain>
    </source>
</reference>
<evidence type="ECO:0000313" key="3">
    <source>
        <dbReference type="Proteomes" id="UP000031594"/>
    </source>
</evidence>